<keyword evidence="2" id="KW-1185">Reference proteome</keyword>
<reference evidence="1" key="1">
    <citation type="journal article" date="2014" name="Int. J. Syst. Evol. Microbiol.">
        <title>Complete genome of a new Firmicutes species belonging to the dominant human colonic microbiota ('Ruminococcus bicirculans') reveals two chromosomes and a selective capacity to utilize plant glucans.</title>
        <authorList>
            <consortium name="NISC Comparative Sequencing Program"/>
            <person name="Wegmann U."/>
            <person name="Louis P."/>
            <person name="Goesmann A."/>
            <person name="Henrissat B."/>
            <person name="Duncan S.H."/>
            <person name="Flint H.J."/>
        </authorList>
    </citation>
    <scope>NUCLEOTIDE SEQUENCE</scope>
    <source>
        <strain evidence="1">VKM B-1499</strain>
    </source>
</reference>
<gene>
    <name evidence="1" type="ORF">GCM10017620_22700</name>
</gene>
<organism evidence="1 2">
    <name type="scientific">Brevundimonas intermedia</name>
    <dbReference type="NCBI Taxonomy" id="74315"/>
    <lineage>
        <taxon>Bacteria</taxon>
        <taxon>Pseudomonadati</taxon>
        <taxon>Pseudomonadota</taxon>
        <taxon>Alphaproteobacteria</taxon>
        <taxon>Caulobacterales</taxon>
        <taxon>Caulobacteraceae</taxon>
        <taxon>Brevundimonas</taxon>
    </lineage>
</organism>
<dbReference type="EMBL" id="BSFD01000006">
    <property type="protein sequence ID" value="GLK49297.1"/>
    <property type="molecule type" value="Genomic_DNA"/>
</dbReference>
<comment type="caution">
    <text evidence="1">The sequence shown here is derived from an EMBL/GenBank/DDBJ whole genome shotgun (WGS) entry which is preliminary data.</text>
</comment>
<proteinExistence type="predicted"/>
<dbReference type="Proteomes" id="UP001143509">
    <property type="component" value="Unassembled WGS sequence"/>
</dbReference>
<reference evidence="1" key="2">
    <citation type="submission" date="2023-01" db="EMBL/GenBank/DDBJ databases">
        <authorList>
            <person name="Sun Q."/>
            <person name="Evtushenko L."/>
        </authorList>
    </citation>
    <scope>NUCLEOTIDE SEQUENCE</scope>
    <source>
        <strain evidence="1">VKM B-1499</strain>
    </source>
</reference>
<protein>
    <submittedName>
        <fullName evidence="1">Uncharacterized protein</fullName>
    </submittedName>
</protein>
<sequence>MMGVGRRQVAAMTMDSNMVLSPISAMETRPVEIRKASKKEPVCAGASADGPVAFAAGPRVDIPAKAAGLAVIPTQKAWTVPAPSSPGEEVC</sequence>
<name>A0ABQ5T941_9CAUL</name>
<evidence type="ECO:0000313" key="2">
    <source>
        <dbReference type="Proteomes" id="UP001143509"/>
    </source>
</evidence>
<accession>A0ABQ5T941</accession>
<evidence type="ECO:0000313" key="1">
    <source>
        <dbReference type="EMBL" id="GLK49297.1"/>
    </source>
</evidence>